<evidence type="ECO:0000313" key="2">
    <source>
        <dbReference type="EMBL" id="GAA0960414.1"/>
    </source>
</evidence>
<dbReference type="Proteomes" id="UP001500542">
    <property type="component" value="Unassembled WGS sequence"/>
</dbReference>
<protein>
    <submittedName>
        <fullName evidence="2">Uncharacterized protein</fullName>
    </submittedName>
</protein>
<proteinExistence type="predicted"/>
<keyword evidence="1" id="KW-1133">Transmembrane helix</keyword>
<keyword evidence="3" id="KW-1185">Reference proteome</keyword>
<organism evidence="2 3">
    <name type="scientific">Kribbella koreensis</name>
    <dbReference type="NCBI Taxonomy" id="57909"/>
    <lineage>
        <taxon>Bacteria</taxon>
        <taxon>Bacillati</taxon>
        <taxon>Actinomycetota</taxon>
        <taxon>Actinomycetes</taxon>
        <taxon>Propionibacteriales</taxon>
        <taxon>Kribbellaceae</taxon>
        <taxon>Kribbella</taxon>
    </lineage>
</organism>
<evidence type="ECO:0000256" key="1">
    <source>
        <dbReference type="SAM" id="Phobius"/>
    </source>
</evidence>
<accession>A0ABP4C721</accession>
<name>A0ABP4C721_9ACTN</name>
<dbReference type="EMBL" id="BAAAHK010000021">
    <property type="protein sequence ID" value="GAA0960414.1"/>
    <property type="molecule type" value="Genomic_DNA"/>
</dbReference>
<evidence type="ECO:0000313" key="3">
    <source>
        <dbReference type="Proteomes" id="UP001500542"/>
    </source>
</evidence>
<keyword evidence="1" id="KW-0472">Membrane</keyword>
<comment type="caution">
    <text evidence="2">The sequence shown here is derived from an EMBL/GenBank/DDBJ whole genome shotgun (WGS) entry which is preliminary data.</text>
</comment>
<feature type="transmembrane region" description="Helical" evidence="1">
    <location>
        <begin position="37"/>
        <end position="58"/>
    </location>
</feature>
<sequence length="64" mass="6705">MKKALPAAFGLLLTVLGVVWALQGLGYIGGSSMSGKQIWAVIGPVVAAFGISLLYVTFRGPQKR</sequence>
<dbReference type="RefSeq" id="WP_343982070.1">
    <property type="nucleotide sequence ID" value="NZ_BAAAHK010000021.1"/>
</dbReference>
<reference evidence="3" key="1">
    <citation type="journal article" date="2019" name="Int. J. Syst. Evol. Microbiol.">
        <title>The Global Catalogue of Microorganisms (GCM) 10K type strain sequencing project: providing services to taxonomists for standard genome sequencing and annotation.</title>
        <authorList>
            <consortium name="The Broad Institute Genomics Platform"/>
            <consortium name="The Broad Institute Genome Sequencing Center for Infectious Disease"/>
            <person name="Wu L."/>
            <person name="Ma J."/>
        </authorList>
    </citation>
    <scope>NUCLEOTIDE SEQUENCE [LARGE SCALE GENOMIC DNA]</scope>
    <source>
        <strain evidence="3">JCM 10977</strain>
    </source>
</reference>
<gene>
    <name evidence="2" type="ORF">GCM10009554_75470</name>
</gene>
<keyword evidence="1" id="KW-0812">Transmembrane</keyword>